<dbReference type="Proteomes" id="UP000614350">
    <property type="component" value="Unassembled WGS sequence"/>
</dbReference>
<proteinExistence type="predicted"/>
<name>A0A834JD51_VESVU</name>
<gene>
    <name evidence="1" type="ORF">HZH66_012751</name>
</gene>
<dbReference type="AlphaFoldDB" id="A0A834JD51"/>
<protein>
    <submittedName>
        <fullName evidence="1">Uncharacterized protein</fullName>
    </submittedName>
</protein>
<sequence>MPVRARMEVPPPNRLCHPAWQNVFIVVCPTFCIRPPWERGWKPEEDEEKDEEDEDVLLPSSLLLARGFAGRVAKKKYCPGEGTDDAEHKFK</sequence>
<evidence type="ECO:0000313" key="2">
    <source>
        <dbReference type="Proteomes" id="UP000614350"/>
    </source>
</evidence>
<accession>A0A834JD51</accession>
<keyword evidence="2" id="KW-1185">Reference proteome</keyword>
<organism evidence="1 2">
    <name type="scientific">Vespula vulgaris</name>
    <name type="common">Yellow jacket</name>
    <name type="synonym">Wasp</name>
    <dbReference type="NCBI Taxonomy" id="7454"/>
    <lineage>
        <taxon>Eukaryota</taxon>
        <taxon>Metazoa</taxon>
        <taxon>Ecdysozoa</taxon>
        <taxon>Arthropoda</taxon>
        <taxon>Hexapoda</taxon>
        <taxon>Insecta</taxon>
        <taxon>Pterygota</taxon>
        <taxon>Neoptera</taxon>
        <taxon>Endopterygota</taxon>
        <taxon>Hymenoptera</taxon>
        <taxon>Apocrita</taxon>
        <taxon>Aculeata</taxon>
        <taxon>Vespoidea</taxon>
        <taxon>Vespidae</taxon>
        <taxon>Vespinae</taxon>
        <taxon>Vespula</taxon>
    </lineage>
</organism>
<reference evidence="1" key="1">
    <citation type="journal article" date="2020" name="G3 (Bethesda)">
        <title>High-Quality Assemblies for Three Invasive Social Wasps from the &lt;i&gt;Vespula&lt;/i&gt; Genus.</title>
        <authorList>
            <person name="Harrop T.W.R."/>
            <person name="Guhlin J."/>
            <person name="McLaughlin G.M."/>
            <person name="Permina E."/>
            <person name="Stockwell P."/>
            <person name="Gilligan J."/>
            <person name="Le Lec M.F."/>
            <person name="Gruber M.A.M."/>
            <person name="Quinn O."/>
            <person name="Lovegrove M."/>
            <person name="Duncan E.J."/>
            <person name="Remnant E.J."/>
            <person name="Van Eeckhoven J."/>
            <person name="Graham B."/>
            <person name="Knapp R.A."/>
            <person name="Langford K.W."/>
            <person name="Kronenberg Z."/>
            <person name="Press M.O."/>
            <person name="Eacker S.M."/>
            <person name="Wilson-Rankin E.E."/>
            <person name="Purcell J."/>
            <person name="Lester P.J."/>
            <person name="Dearden P.K."/>
        </authorList>
    </citation>
    <scope>NUCLEOTIDE SEQUENCE</scope>
    <source>
        <strain evidence="1">Marl-1</strain>
    </source>
</reference>
<comment type="caution">
    <text evidence="1">The sequence shown here is derived from an EMBL/GenBank/DDBJ whole genome shotgun (WGS) entry which is preliminary data.</text>
</comment>
<dbReference type="EMBL" id="JACSEA010000017">
    <property type="protein sequence ID" value="KAF7383401.1"/>
    <property type="molecule type" value="Genomic_DNA"/>
</dbReference>
<evidence type="ECO:0000313" key="1">
    <source>
        <dbReference type="EMBL" id="KAF7383401.1"/>
    </source>
</evidence>